<evidence type="ECO:0000256" key="5">
    <source>
        <dbReference type="ARBA" id="ARBA00023136"/>
    </source>
</evidence>
<dbReference type="AlphaFoldDB" id="A0A368P474"/>
<evidence type="ECO:0000256" key="2">
    <source>
        <dbReference type="ARBA" id="ARBA00007524"/>
    </source>
</evidence>
<keyword evidence="4 6" id="KW-1133">Transmembrane helix</keyword>
<gene>
    <name evidence="7" type="ORF">DU428_11790</name>
</gene>
<dbReference type="OrthoDB" id="9795496at2"/>
<comment type="similarity">
    <text evidence="2">Belongs to the TspO/BZRP family.</text>
</comment>
<feature type="transmembrane region" description="Helical" evidence="6">
    <location>
        <begin position="7"/>
        <end position="25"/>
    </location>
</feature>
<feature type="transmembrane region" description="Helical" evidence="6">
    <location>
        <begin position="100"/>
        <end position="119"/>
    </location>
</feature>
<organism evidence="7 8">
    <name type="scientific">Oceanihabitans sediminis</name>
    <dbReference type="NCBI Taxonomy" id="1812012"/>
    <lineage>
        <taxon>Bacteria</taxon>
        <taxon>Pseudomonadati</taxon>
        <taxon>Bacteroidota</taxon>
        <taxon>Flavobacteriia</taxon>
        <taxon>Flavobacteriales</taxon>
        <taxon>Flavobacteriaceae</taxon>
        <taxon>Oceanihabitans</taxon>
    </lineage>
</organism>
<proteinExistence type="inferred from homology"/>
<dbReference type="GO" id="GO:0016020">
    <property type="term" value="C:membrane"/>
    <property type="evidence" value="ECO:0007669"/>
    <property type="project" value="UniProtKB-SubCell"/>
</dbReference>
<evidence type="ECO:0000256" key="4">
    <source>
        <dbReference type="ARBA" id="ARBA00022989"/>
    </source>
</evidence>
<feature type="transmembrane region" description="Helical" evidence="6">
    <location>
        <begin position="128"/>
        <end position="149"/>
    </location>
</feature>
<protein>
    <submittedName>
        <fullName evidence="7">Tryptophan-rich sensory protein</fullName>
    </submittedName>
</protein>
<keyword evidence="3 6" id="KW-0812">Transmembrane</keyword>
<accession>A0A368P474</accession>
<feature type="transmembrane region" description="Helical" evidence="6">
    <location>
        <begin position="45"/>
        <end position="64"/>
    </location>
</feature>
<dbReference type="Proteomes" id="UP000252249">
    <property type="component" value="Unassembled WGS sequence"/>
</dbReference>
<name>A0A368P474_9FLAO</name>
<dbReference type="CDD" id="cd15904">
    <property type="entry name" value="TSPO_MBR"/>
    <property type="match status" value="1"/>
</dbReference>
<dbReference type="Pfam" id="PF03073">
    <property type="entry name" value="TspO_MBR"/>
    <property type="match status" value="1"/>
</dbReference>
<reference evidence="7 8" key="1">
    <citation type="submission" date="2018-07" db="EMBL/GenBank/DDBJ databases">
        <title>Oceanihabitans testaceum sp. nov., isolated from marine sediment.</title>
        <authorList>
            <person name="Li C.-M."/>
        </authorList>
    </citation>
    <scope>NUCLEOTIDE SEQUENCE [LARGE SCALE GENOMIC DNA]</scope>
    <source>
        <strain evidence="7 8">S9-10</strain>
    </source>
</reference>
<dbReference type="PANTHER" id="PTHR10057:SF0">
    <property type="entry name" value="TRANSLOCATOR PROTEIN"/>
    <property type="match status" value="1"/>
</dbReference>
<dbReference type="RefSeq" id="WP_072352274.1">
    <property type="nucleotide sequence ID" value="NZ_JAWVXR010000006.1"/>
</dbReference>
<comment type="subcellular location">
    <subcellularLocation>
        <location evidence="1">Membrane</location>
        <topology evidence="1">Multi-pass membrane protein</topology>
    </subcellularLocation>
</comment>
<feature type="transmembrane region" description="Helical" evidence="6">
    <location>
        <begin position="76"/>
        <end position="94"/>
    </location>
</feature>
<keyword evidence="8" id="KW-1185">Reference proteome</keyword>
<dbReference type="FunFam" id="1.20.1260.100:FF:000001">
    <property type="entry name" value="translocator protein 2"/>
    <property type="match status" value="1"/>
</dbReference>
<keyword evidence="5 6" id="KW-0472">Membrane</keyword>
<evidence type="ECO:0000256" key="1">
    <source>
        <dbReference type="ARBA" id="ARBA00004141"/>
    </source>
</evidence>
<evidence type="ECO:0000256" key="6">
    <source>
        <dbReference type="SAM" id="Phobius"/>
    </source>
</evidence>
<comment type="caution">
    <text evidence="7">The sequence shown here is derived from an EMBL/GenBank/DDBJ whole genome shotgun (WGS) entry which is preliminary data.</text>
</comment>
<dbReference type="InterPro" id="IPR038330">
    <property type="entry name" value="TspO/MBR-related_sf"/>
</dbReference>
<sequence length="151" mass="17796">MQFYKVLIPFLILNFGALGLGSWLMNNGPRSEWYINLNQAPWTPPGWVFGLAWTAIMICFSIYMAQLYIKMPTKEVLILFAFQFLLNVSWNYIFFNKHQVLFGLIVIILLTLLVTYFFFRFHSVDTRYLLTPYILWLCIATSLNAYILLNN</sequence>
<dbReference type="EMBL" id="QPIG01000005">
    <property type="protein sequence ID" value="RCU56569.1"/>
    <property type="molecule type" value="Genomic_DNA"/>
</dbReference>
<dbReference type="GO" id="GO:0033013">
    <property type="term" value="P:tetrapyrrole metabolic process"/>
    <property type="evidence" value="ECO:0007669"/>
    <property type="project" value="UniProtKB-ARBA"/>
</dbReference>
<dbReference type="PIRSF" id="PIRSF005859">
    <property type="entry name" value="PBR"/>
    <property type="match status" value="1"/>
</dbReference>
<dbReference type="InterPro" id="IPR004307">
    <property type="entry name" value="TspO_MBR"/>
</dbReference>
<evidence type="ECO:0000313" key="8">
    <source>
        <dbReference type="Proteomes" id="UP000252249"/>
    </source>
</evidence>
<evidence type="ECO:0000256" key="3">
    <source>
        <dbReference type="ARBA" id="ARBA00022692"/>
    </source>
</evidence>
<dbReference type="PANTHER" id="PTHR10057">
    <property type="entry name" value="PERIPHERAL-TYPE BENZODIAZEPINE RECEPTOR"/>
    <property type="match status" value="1"/>
</dbReference>
<evidence type="ECO:0000313" key="7">
    <source>
        <dbReference type="EMBL" id="RCU56569.1"/>
    </source>
</evidence>
<dbReference type="Gene3D" id="1.20.1260.100">
    <property type="entry name" value="TspO/MBR protein"/>
    <property type="match status" value="1"/>
</dbReference>